<dbReference type="PANTHER" id="PTHR33021">
    <property type="entry name" value="BLUE COPPER PROTEIN"/>
    <property type="match status" value="1"/>
</dbReference>
<dbReference type="AlphaFoldDB" id="A0AAV9B7B3"/>
<gene>
    <name evidence="4" type="ORF">QJS04_geneDACA004202</name>
</gene>
<keyword evidence="2" id="KW-0812">Transmembrane</keyword>
<feature type="domain" description="Phytocyanin" evidence="3">
    <location>
        <begin position="1"/>
        <end position="83"/>
    </location>
</feature>
<dbReference type="SUPFAM" id="SSF49503">
    <property type="entry name" value="Cupredoxins"/>
    <property type="match status" value="1"/>
</dbReference>
<keyword evidence="2" id="KW-1133">Transmembrane helix</keyword>
<evidence type="ECO:0000256" key="2">
    <source>
        <dbReference type="SAM" id="Phobius"/>
    </source>
</evidence>
<evidence type="ECO:0000313" key="5">
    <source>
        <dbReference type="Proteomes" id="UP001179952"/>
    </source>
</evidence>
<dbReference type="GO" id="GO:0009055">
    <property type="term" value="F:electron transfer activity"/>
    <property type="evidence" value="ECO:0007669"/>
    <property type="project" value="InterPro"/>
</dbReference>
<dbReference type="GO" id="GO:0005886">
    <property type="term" value="C:plasma membrane"/>
    <property type="evidence" value="ECO:0007669"/>
    <property type="project" value="TreeGrafter"/>
</dbReference>
<organism evidence="4 5">
    <name type="scientific">Acorus gramineus</name>
    <name type="common">Dwarf sweet flag</name>
    <dbReference type="NCBI Taxonomy" id="55184"/>
    <lineage>
        <taxon>Eukaryota</taxon>
        <taxon>Viridiplantae</taxon>
        <taxon>Streptophyta</taxon>
        <taxon>Embryophyta</taxon>
        <taxon>Tracheophyta</taxon>
        <taxon>Spermatophyta</taxon>
        <taxon>Magnoliopsida</taxon>
        <taxon>Liliopsida</taxon>
        <taxon>Acoraceae</taxon>
        <taxon>Acorus</taxon>
    </lineage>
</organism>
<protein>
    <submittedName>
        <fullName evidence="4">Early nodulin-like protein 1</fullName>
    </submittedName>
</protein>
<dbReference type="Pfam" id="PF02298">
    <property type="entry name" value="Cu_bind_like"/>
    <property type="match status" value="1"/>
</dbReference>
<dbReference type="InterPro" id="IPR008972">
    <property type="entry name" value="Cupredoxin"/>
</dbReference>
<evidence type="ECO:0000256" key="1">
    <source>
        <dbReference type="SAM" id="MobiDB-lite"/>
    </source>
</evidence>
<sequence>MYNNWAAKNRFKVGDTINFKYNKDSVMVVSEGDYDKCISAHPTFFSNNGNTMFAFNQSGDYYFISGISGHCQRGQKMIIKVLGHSVPSTSPPADGNGTRPINPPSPSGATAARGGGASFLAVVVLQLVVVFVGSLFY</sequence>
<reference evidence="4" key="2">
    <citation type="submission" date="2023-06" db="EMBL/GenBank/DDBJ databases">
        <authorList>
            <person name="Ma L."/>
            <person name="Liu K.-W."/>
            <person name="Li Z."/>
            <person name="Hsiao Y.-Y."/>
            <person name="Qi Y."/>
            <person name="Fu T."/>
            <person name="Tang G."/>
            <person name="Zhang D."/>
            <person name="Sun W.-H."/>
            <person name="Liu D.-K."/>
            <person name="Li Y."/>
            <person name="Chen G.-Z."/>
            <person name="Liu X.-D."/>
            <person name="Liao X.-Y."/>
            <person name="Jiang Y.-T."/>
            <person name="Yu X."/>
            <person name="Hao Y."/>
            <person name="Huang J."/>
            <person name="Zhao X.-W."/>
            <person name="Ke S."/>
            <person name="Chen Y.-Y."/>
            <person name="Wu W.-L."/>
            <person name="Hsu J.-L."/>
            <person name="Lin Y.-F."/>
            <person name="Huang M.-D."/>
            <person name="Li C.-Y."/>
            <person name="Huang L."/>
            <person name="Wang Z.-W."/>
            <person name="Zhao X."/>
            <person name="Zhong W.-Y."/>
            <person name="Peng D.-H."/>
            <person name="Ahmad S."/>
            <person name="Lan S."/>
            <person name="Zhang J.-S."/>
            <person name="Tsai W.-C."/>
            <person name="Van De Peer Y."/>
            <person name="Liu Z.-J."/>
        </authorList>
    </citation>
    <scope>NUCLEOTIDE SEQUENCE</scope>
    <source>
        <strain evidence="4">SCP</strain>
        <tissue evidence="4">Leaves</tissue>
    </source>
</reference>
<dbReference type="Proteomes" id="UP001179952">
    <property type="component" value="Unassembled WGS sequence"/>
</dbReference>
<dbReference type="Gene3D" id="2.60.40.420">
    <property type="entry name" value="Cupredoxins - blue copper proteins"/>
    <property type="match status" value="1"/>
</dbReference>
<name>A0AAV9B7B3_ACOGR</name>
<reference evidence="4" key="1">
    <citation type="journal article" date="2023" name="Nat. Commun.">
        <title>Diploid and tetraploid genomes of Acorus and the evolution of monocots.</title>
        <authorList>
            <person name="Ma L."/>
            <person name="Liu K.W."/>
            <person name="Li Z."/>
            <person name="Hsiao Y.Y."/>
            <person name="Qi Y."/>
            <person name="Fu T."/>
            <person name="Tang G.D."/>
            <person name="Zhang D."/>
            <person name="Sun W.H."/>
            <person name="Liu D.K."/>
            <person name="Li Y."/>
            <person name="Chen G.Z."/>
            <person name="Liu X.D."/>
            <person name="Liao X.Y."/>
            <person name="Jiang Y.T."/>
            <person name="Yu X."/>
            <person name="Hao Y."/>
            <person name="Huang J."/>
            <person name="Zhao X.W."/>
            <person name="Ke S."/>
            <person name="Chen Y.Y."/>
            <person name="Wu W.L."/>
            <person name="Hsu J.L."/>
            <person name="Lin Y.F."/>
            <person name="Huang M.D."/>
            <person name="Li C.Y."/>
            <person name="Huang L."/>
            <person name="Wang Z.W."/>
            <person name="Zhao X."/>
            <person name="Zhong W.Y."/>
            <person name="Peng D.H."/>
            <person name="Ahmad S."/>
            <person name="Lan S."/>
            <person name="Zhang J.S."/>
            <person name="Tsai W.C."/>
            <person name="Van de Peer Y."/>
            <person name="Liu Z.J."/>
        </authorList>
    </citation>
    <scope>NUCLEOTIDE SEQUENCE</scope>
    <source>
        <strain evidence="4">SCP</strain>
    </source>
</reference>
<dbReference type="InterPro" id="IPR039391">
    <property type="entry name" value="Phytocyanin-like"/>
</dbReference>
<accession>A0AAV9B7B3</accession>
<keyword evidence="5" id="KW-1185">Reference proteome</keyword>
<evidence type="ECO:0000259" key="3">
    <source>
        <dbReference type="PROSITE" id="PS51485"/>
    </source>
</evidence>
<dbReference type="PROSITE" id="PS51485">
    <property type="entry name" value="PHYTOCYANIN"/>
    <property type="match status" value="1"/>
</dbReference>
<dbReference type="PANTHER" id="PTHR33021:SF289">
    <property type="entry name" value="EARLY NODULIN-LIKE PROTEIN 5-RELATED"/>
    <property type="match status" value="1"/>
</dbReference>
<dbReference type="EMBL" id="JAUJYN010000005">
    <property type="protein sequence ID" value="KAK1272322.1"/>
    <property type="molecule type" value="Genomic_DNA"/>
</dbReference>
<evidence type="ECO:0000313" key="4">
    <source>
        <dbReference type="EMBL" id="KAK1272322.1"/>
    </source>
</evidence>
<keyword evidence="2" id="KW-0472">Membrane</keyword>
<proteinExistence type="predicted"/>
<comment type="caution">
    <text evidence="4">The sequence shown here is derived from an EMBL/GenBank/DDBJ whole genome shotgun (WGS) entry which is preliminary data.</text>
</comment>
<feature type="transmembrane region" description="Helical" evidence="2">
    <location>
        <begin position="117"/>
        <end position="136"/>
    </location>
</feature>
<feature type="region of interest" description="Disordered" evidence="1">
    <location>
        <begin position="88"/>
        <end position="109"/>
    </location>
</feature>
<dbReference type="InterPro" id="IPR003245">
    <property type="entry name" value="Phytocyanin_dom"/>
</dbReference>